<dbReference type="Proteomes" id="UP000024942">
    <property type="component" value="Unassembled WGS sequence"/>
</dbReference>
<protein>
    <recommendedName>
        <fullName evidence="3">Aminoglycoside phosphotransferase domain-containing protein</fullName>
    </recommendedName>
</protein>
<dbReference type="EMBL" id="ARYL01000014">
    <property type="protein sequence ID" value="KDA02485.1"/>
    <property type="molecule type" value="Genomic_DNA"/>
</dbReference>
<dbReference type="SUPFAM" id="SSF56112">
    <property type="entry name" value="Protein kinase-like (PK-like)"/>
    <property type="match status" value="1"/>
</dbReference>
<dbReference type="eggNOG" id="COG3173">
    <property type="taxonomic scope" value="Bacteria"/>
</dbReference>
<accession>A0A059G7D5</accession>
<proteinExistence type="predicted"/>
<gene>
    <name evidence="1" type="ORF">HOC_10834</name>
</gene>
<name>A0A059G7D5_9PROT</name>
<organism evidence="1 2">
    <name type="scientific">Hyphomonas oceanitis SCH89</name>
    <dbReference type="NCBI Taxonomy" id="1280953"/>
    <lineage>
        <taxon>Bacteria</taxon>
        <taxon>Pseudomonadati</taxon>
        <taxon>Pseudomonadota</taxon>
        <taxon>Alphaproteobacteria</taxon>
        <taxon>Hyphomonadales</taxon>
        <taxon>Hyphomonadaceae</taxon>
        <taxon>Hyphomonas</taxon>
    </lineage>
</organism>
<evidence type="ECO:0000313" key="2">
    <source>
        <dbReference type="Proteomes" id="UP000024942"/>
    </source>
</evidence>
<evidence type="ECO:0008006" key="3">
    <source>
        <dbReference type="Google" id="ProtNLM"/>
    </source>
</evidence>
<dbReference type="AlphaFoldDB" id="A0A059G7D5"/>
<evidence type="ECO:0000313" key="1">
    <source>
        <dbReference type="EMBL" id="KDA02485.1"/>
    </source>
</evidence>
<reference evidence="1 2" key="1">
    <citation type="journal article" date="2014" name="Antonie Van Leeuwenhoek">
        <title>Hyphomonas beringensis sp. nov. and Hyphomonas chukchiensis sp. nov., isolated from surface seawater of the Bering Sea and Chukchi Sea.</title>
        <authorList>
            <person name="Li C."/>
            <person name="Lai Q."/>
            <person name="Li G."/>
            <person name="Dong C."/>
            <person name="Wang J."/>
            <person name="Liao Y."/>
            <person name="Shao Z."/>
        </authorList>
    </citation>
    <scope>NUCLEOTIDE SEQUENCE [LARGE SCALE GENOMIC DNA]</scope>
    <source>
        <strain evidence="1 2">SCH89</strain>
    </source>
</reference>
<keyword evidence="2" id="KW-1185">Reference proteome</keyword>
<dbReference type="STRING" id="1280953.HOC_10834"/>
<sequence length="430" mass="47553">MSPGYSPELMSELDKNALLKGVKDAFEHELASVWKAASERQVDAGGPIAWEDVAVCVLPLDRIGAPKGASGARVFVVYMSDTRSNLDDERLPISRPLVIKLGPHDDLSTEMEVKKSWPELDDNFEARFAKPFRLVQCDEGTSVLIAPFRSNYQSLPNGTETEVKLTDLWGNLHHACEQLSASGSEQDTHWDKCGSLVHNCIETMHEVHKNHFSSPKRQTVEVGSAFKRYLRKVCDEDGRRHIARRVFGNDARVSAFGRDWSNPIMVADRLIAEGKKTTLAVGPVHGDLHPKNIVLGRQGAVNIIDFGWASKSAPVALDYALLDINLRSITLPSQMSQSDISAFGTFIHPTQNVASLPEIIRPRASIIARELWGSYQTNAKVEDWDAEYMTPLFLIALGLLAHLDDARNQPALLATIFALADHLDGNEVTS</sequence>
<dbReference type="InterPro" id="IPR011009">
    <property type="entry name" value="Kinase-like_dom_sf"/>
</dbReference>
<dbReference type="Gene3D" id="1.10.510.10">
    <property type="entry name" value="Transferase(Phosphotransferase) domain 1"/>
    <property type="match status" value="1"/>
</dbReference>
<comment type="caution">
    <text evidence="1">The sequence shown here is derived from an EMBL/GenBank/DDBJ whole genome shotgun (WGS) entry which is preliminary data.</text>
</comment>
<dbReference type="PATRIC" id="fig|1280953.3.peg.2185"/>